<comment type="caution">
    <text evidence="1">The sequence shown here is derived from an EMBL/GenBank/DDBJ whole genome shotgun (WGS) entry which is preliminary data.</text>
</comment>
<gene>
    <name evidence="1" type="ORF">LTR77_010142</name>
</gene>
<keyword evidence="2" id="KW-1185">Reference proteome</keyword>
<evidence type="ECO:0000313" key="1">
    <source>
        <dbReference type="EMBL" id="KAK5164051.1"/>
    </source>
</evidence>
<name>A0AAV9NWZ4_9PEZI</name>
<dbReference type="EMBL" id="JAVRRT010000021">
    <property type="protein sequence ID" value="KAK5164051.1"/>
    <property type="molecule type" value="Genomic_DNA"/>
</dbReference>
<protein>
    <recommendedName>
        <fullName evidence="3">BTB domain-containing protein</fullName>
    </recommendedName>
</protein>
<evidence type="ECO:0008006" key="3">
    <source>
        <dbReference type="Google" id="ProtNLM"/>
    </source>
</evidence>
<sequence>MATPGNEESSVDAEKPALGRDKLQIILVGTEVQASFRVPLETFFTTSKYFTALCSDRWKRPADEVLRLPDIEPRIFNVYCGWQEHEHIDLAYLNLGNTGFPDATEARCDVLIRAYALGDMVLDVNFRDTVVDRVASMVSGGGRISSAANVTTLYDLVPRRSKLALLFVVDWSHRRYGMRIYRDHLSDMPQDFVVEIAMYCIRRQHLHHLPRGPIDNCRYHEHESVEAAALLDTSTALEVAAQKRGIA</sequence>
<dbReference type="Proteomes" id="UP001337655">
    <property type="component" value="Unassembled WGS sequence"/>
</dbReference>
<dbReference type="RefSeq" id="XP_064654379.1">
    <property type="nucleotide sequence ID" value="XM_064807365.1"/>
</dbReference>
<reference evidence="1 2" key="1">
    <citation type="submission" date="2023-08" db="EMBL/GenBank/DDBJ databases">
        <title>Black Yeasts Isolated from many extreme environments.</title>
        <authorList>
            <person name="Coleine C."/>
            <person name="Stajich J.E."/>
            <person name="Selbmann L."/>
        </authorList>
    </citation>
    <scope>NUCLEOTIDE SEQUENCE [LARGE SCALE GENOMIC DNA]</scope>
    <source>
        <strain evidence="1 2">CCFEE 5935</strain>
    </source>
</reference>
<dbReference type="GeneID" id="89931471"/>
<dbReference type="AlphaFoldDB" id="A0AAV9NWZ4"/>
<organism evidence="1 2">
    <name type="scientific">Saxophila tyrrhenica</name>
    <dbReference type="NCBI Taxonomy" id="1690608"/>
    <lineage>
        <taxon>Eukaryota</taxon>
        <taxon>Fungi</taxon>
        <taxon>Dikarya</taxon>
        <taxon>Ascomycota</taxon>
        <taxon>Pezizomycotina</taxon>
        <taxon>Dothideomycetes</taxon>
        <taxon>Dothideomycetidae</taxon>
        <taxon>Mycosphaerellales</taxon>
        <taxon>Extremaceae</taxon>
        <taxon>Saxophila</taxon>
    </lineage>
</organism>
<evidence type="ECO:0000313" key="2">
    <source>
        <dbReference type="Proteomes" id="UP001337655"/>
    </source>
</evidence>
<proteinExistence type="predicted"/>
<accession>A0AAV9NWZ4</accession>